<gene>
    <name evidence="8" type="ORF">BN1708_011222</name>
    <name evidence="9" type="ORF">BN1723_012583</name>
</gene>
<dbReference type="InterPro" id="IPR008250">
    <property type="entry name" value="ATPase_P-typ_transduc_dom_A_sf"/>
</dbReference>
<dbReference type="PRINTS" id="PR00119">
    <property type="entry name" value="CATATPASE"/>
</dbReference>
<dbReference type="Gene3D" id="3.40.50.1000">
    <property type="entry name" value="HAD superfamily/HAD-like"/>
    <property type="match status" value="2"/>
</dbReference>
<dbReference type="Gene3D" id="2.70.150.10">
    <property type="entry name" value="Calcium-transporting ATPase, cytoplasmic transduction domain A"/>
    <property type="match status" value="1"/>
</dbReference>
<evidence type="ECO:0000256" key="5">
    <source>
        <dbReference type="ARBA" id="ARBA00023136"/>
    </source>
</evidence>
<name>A0A0G4LJM8_VERLO</name>
<protein>
    <recommendedName>
        <fullName evidence="7">P-type ATPase A domain-containing protein</fullName>
    </recommendedName>
</protein>
<dbReference type="GO" id="GO:0016887">
    <property type="term" value="F:ATP hydrolysis activity"/>
    <property type="evidence" value="ECO:0007669"/>
    <property type="project" value="InterPro"/>
</dbReference>
<dbReference type="NCBIfam" id="TIGR01494">
    <property type="entry name" value="ATPase_P-type"/>
    <property type="match status" value="1"/>
</dbReference>
<evidence type="ECO:0000313" key="11">
    <source>
        <dbReference type="Proteomes" id="UP000045706"/>
    </source>
</evidence>
<evidence type="ECO:0000313" key="8">
    <source>
        <dbReference type="EMBL" id="CRK14697.1"/>
    </source>
</evidence>
<evidence type="ECO:0000313" key="9">
    <source>
        <dbReference type="EMBL" id="CRK22129.1"/>
    </source>
</evidence>
<proteinExistence type="predicted"/>
<dbReference type="GO" id="GO:0005524">
    <property type="term" value="F:ATP binding"/>
    <property type="evidence" value="ECO:0007669"/>
    <property type="project" value="InterPro"/>
</dbReference>
<evidence type="ECO:0000259" key="7">
    <source>
        <dbReference type="Pfam" id="PF00122"/>
    </source>
</evidence>
<dbReference type="SUPFAM" id="SSF81653">
    <property type="entry name" value="Calcium ATPase, transduction domain A"/>
    <property type="match status" value="1"/>
</dbReference>
<dbReference type="InterPro" id="IPR023299">
    <property type="entry name" value="ATPase_P-typ_cyto_dom_N"/>
</dbReference>
<dbReference type="InterPro" id="IPR059000">
    <property type="entry name" value="ATPase_P-type_domA"/>
</dbReference>
<dbReference type="Pfam" id="PF00702">
    <property type="entry name" value="Hydrolase"/>
    <property type="match status" value="1"/>
</dbReference>
<feature type="transmembrane region" description="Helical" evidence="6">
    <location>
        <begin position="188"/>
        <end position="209"/>
    </location>
</feature>
<keyword evidence="2 6" id="KW-0812">Transmembrane</keyword>
<dbReference type="GO" id="GO:0046872">
    <property type="term" value="F:metal ion binding"/>
    <property type="evidence" value="ECO:0007669"/>
    <property type="project" value="UniProtKB-KW"/>
</dbReference>
<reference evidence="10 11" key="1">
    <citation type="submission" date="2015-05" db="EMBL/GenBank/DDBJ databases">
        <authorList>
            <person name="Fogelqvist Johan"/>
        </authorList>
    </citation>
    <scope>NUCLEOTIDE SEQUENCE [LARGE SCALE GENOMIC DNA]</scope>
    <source>
        <strain evidence="8">VL1</strain>
        <strain evidence="9">VL2</strain>
    </source>
</reference>
<comment type="subcellular location">
    <subcellularLocation>
        <location evidence="1">Membrane</location>
    </subcellularLocation>
</comment>
<dbReference type="EMBL" id="CVQI01012780">
    <property type="protein sequence ID" value="CRK22129.1"/>
    <property type="molecule type" value="Genomic_DNA"/>
</dbReference>
<dbReference type="InterPro" id="IPR036412">
    <property type="entry name" value="HAD-like_sf"/>
</dbReference>
<feature type="transmembrane region" description="Helical" evidence="6">
    <location>
        <begin position="215"/>
        <end position="235"/>
    </location>
</feature>
<feature type="transmembrane region" description="Helical" evidence="6">
    <location>
        <begin position="48"/>
        <end position="68"/>
    </location>
</feature>
<evidence type="ECO:0000256" key="1">
    <source>
        <dbReference type="ARBA" id="ARBA00004370"/>
    </source>
</evidence>
<dbReference type="EMBL" id="CVQH01005780">
    <property type="protein sequence ID" value="CRK14697.1"/>
    <property type="molecule type" value="Genomic_DNA"/>
</dbReference>
<evidence type="ECO:0000256" key="3">
    <source>
        <dbReference type="ARBA" id="ARBA00022723"/>
    </source>
</evidence>
<dbReference type="STRING" id="100787.A0A0G4LJM8"/>
<dbReference type="Gene3D" id="3.40.1110.10">
    <property type="entry name" value="Calcium-transporting ATPase, cytoplasmic domain N"/>
    <property type="match status" value="2"/>
</dbReference>
<organism evidence="9 11">
    <name type="scientific">Verticillium longisporum</name>
    <name type="common">Verticillium dahliae var. longisporum</name>
    <dbReference type="NCBI Taxonomy" id="100787"/>
    <lineage>
        <taxon>Eukaryota</taxon>
        <taxon>Fungi</taxon>
        <taxon>Dikarya</taxon>
        <taxon>Ascomycota</taxon>
        <taxon>Pezizomycotina</taxon>
        <taxon>Sordariomycetes</taxon>
        <taxon>Hypocreomycetidae</taxon>
        <taxon>Glomerellales</taxon>
        <taxon>Plectosphaerellaceae</taxon>
        <taxon>Verticillium</taxon>
    </lineage>
</organism>
<dbReference type="GO" id="GO:0016020">
    <property type="term" value="C:membrane"/>
    <property type="evidence" value="ECO:0007669"/>
    <property type="project" value="UniProtKB-SubCell"/>
</dbReference>
<dbReference type="Proteomes" id="UP000044602">
    <property type="component" value="Unassembled WGS sequence"/>
</dbReference>
<keyword evidence="10" id="KW-1185">Reference proteome</keyword>
<keyword evidence="5 6" id="KW-0472">Membrane</keyword>
<dbReference type="SUPFAM" id="SSF56784">
    <property type="entry name" value="HAD-like"/>
    <property type="match status" value="1"/>
</dbReference>
<evidence type="ECO:0000313" key="10">
    <source>
        <dbReference type="Proteomes" id="UP000044602"/>
    </source>
</evidence>
<feature type="transmembrane region" description="Helical" evidence="6">
    <location>
        <begin position="16"/>
        <end position="36"/>
    </location>
</feature>
<dbReference type="AlphaFoldDB" id="A0A0G4LJM8"/>
<feature type="transmembrane region" description="Helical" evidence="6">
    <location>
        <begin position="458"/>
        <end position="480"/>
    </location>
</feature>
<evidence type="ECO:0000256" key="6">
    <source>
        <dbReference type="SAM" id="Phobius"/>
    </source>
</evidence>
<sequence>MLEFASEAGRDGMKRGWASSFALAILVQLIAVPEFYRPAISALVYSHVLEMDMLVVISITAAFLYSIARYKAVSAMSLRSLLSNTAVLIENGNDREIDARLLQFSDHFKVLPHSRVPIDGIVLTGSSEIDKSMLTSELIPILKQAGDYIITGTINSDGTILVKEAANSKPRLQDLANKLLISIKVRNYLASKLVADAISYAITVLAISYPYMLGLAIPIVLIIASSIVAKGGIIIKLAEYTERARKCTDVIFDKTSTITEGDLDIIADEYLDLNRKETIAISKALISSGKHPISAAIDKRLANIQPLASVTDVRIVPGAGIEANINVVTSLQENGLITLIITRDHIPIAVFGLRTQLRPEVAQVIAELKARNITVHLVSVPPKNVAAERTPAEKRDYVASVMEDPNKYVIFCGDGTNNAVAVAQANIGAQMGGAISLSDVTQSAADVVLLAGLDGIPFLLNSAIYNVVAILLAAGAFVNFRLEPAFAGLAEIVSVLPVIFAATSMLLLNLRKRSQTQE</sequence>
<dbReference type="InterPro" id="IPR001757">
    <property type="entry name" value="P_typ_ATPase"/>
</dbReference>
<evidence type="ECO:0000256" key="4">
    <source>
        <dbReference type="ARBA" id="ARBA00022989"/>
    </source>
</evidence>
<dbReference type="InterPro" id="IPR023214">
    <property type="entry name" value="HAD_sf"/>
</dbReference>
<dbReference type="PANTHER" id="PTHR46594:SF4">
    <property type="entry name" value="P-TYPE CATION-TRANSPORTING ATPASE"/>
    <property type="match status" value="1"/>
</dbReference>
<dbReference type="PANTHER" id="PTHR46594">
    <property type="entry name" value="P-TYPE CATION-TRANSPORTING ATPASE"/>
    <property type="match status" value="1"/>
</dbReference>
<accession>A0A0G4LJM8</accession>
<keyword evidence="3" id="KW-0479">Metal-binding</keyword>
<evidence type="ECO:0000256" key="2">
    <source>
        <dbReference type="ARBA" id="ARBA00022692"/>
    </source>
</evidence>
<feature type="domain" description="P-type ATPase A" evidence="7">
    <location>
        <begin position="81"/>
        <end position="163"/>
    </location>
</feature>
<dbReference type="Proteomes" id="UP000045706">
    <property type="component" value="Unassembled WGS sequence"/>
</dbReference>
<feature type="transmembrane region" description="Helical" evidence="6">
    <location>
        <begin position="486"/>
        <end position="508"/>
    </location>
</feature>
<dbReference type="Pfam" id="PF00122">
    <property type="entry name" value="E1-E2_ATPase"/>
    <property type="match status" value="1"/>
</dbReference>
<keyword evidence="4 6" id="KW-1133">Transmembrane helix</keyword>